<organism evidence="1">
    <name type="scientific">Lepeophtheirus salmonis</name>
    <name type="common">Salmon louse</name>
    <name type="synonym">Caligus salmonis</name>
    <dbReference type="NCBI Taxonomy" id="72036"/>
    <lineage>
        <taxon>Eukaryota</taxon>
        <taxon>Metazoa</taxon>
        <taxon>Ecdysozoa</taxon>
        <taxon>Arthropoda</taxon>
        <taxon>Crustacea</taxon>
        <taxon>Multicrustacea</taxon>
        <taxon>Hexanauplia</taxon>
        <taxon>Copepoda</taxon>
        <taxon>Siphonostomatoida</taxon>
        <taxon>Caligidae</taxon>
        <taxon>Lepeophtheirus</taxon>
    </lineage>
</organism>
<sequence length="65" mass="7360">MGLSLTSQETGSSIKKHSNLIKGCVWLRNRESSHYFSRSLKSVCQHCFVSKNPISIIRVLDVDHT</sequence>
<name>A0A0K2UUP2_LEPSM</name>
<dbReference type="EMBL" id="HACA01024276">
    <property type="protein sequence ID" value="CDW41637.1"/>
    <property type="molecule type" value="Transcribed_RNA"/>
</dbReference>
<evidence type="ECO:0000313" key="1">
    <source>
        <dbReference type="EMBL" id="CDW41637.1"/>
    </source>
</evidence>
<dbReference type="AlphaFoldDB" id="A0A0K2UUP2"/>
<reference evidence="1" key="1">
    <citation type="submission" date="2014-05" db="EMBL/GenBank/DDBJ databases">
        <authorList>
            <person name="Chronopoulou M."/>
        </authorList>
    </citation>
    <scope>NUCLEOTIDE SEQUENCE</scope>
    <source>
        <tissue evidence="1">Whole organism</tissue>
    </source>
</reference>
<accession>A0A0K2UUP2</accession>
<proteinExistence type="predicted"/>
<protein>
    <submittedName>
        <fullName evidence="1">Uncharacterized protein</fullName>
    </submittedName>
</protein>